<dbReference type="EMBL" id="CADCXU010025664">
    <property type="protein sequence ID" value="CAB0012916.1"/>
    <property type="molecule type" value="Genomic_DNA"/>
</dbReference>
<evidence type="ECO:0000313" key="1">
    <source>
        <dbReference type="EMBL" id="CAB0012916.1"/>
    </source>
</evidence>
<dbReference type="Proteomes" id="UP000479000">
    <property type="component" value="Unassembled WGS sequence"/>
</dbReference>
<accession>A0A6H5HGJ5</accession>
<organism evidence="1 2">
    <name type="scientific">Nesidiocoris tenuis</name>
    <dbReference type="NCBI Taxonomy" id="355587"/>
    <lineage>
        <taxon>Eukaryota</taxon>
        <taxon>Metazoa</taxon>
        <taxon>Ecdysozoa</taxon>
        <taxon>Arthropoda</taxon>
        <taxon>Hexapoda</taxon>
        <taxon>Insecta</taxon>
        <taxon>Pterygota</taxon>
        <taxon>Neoptera</taxon>
        <taxon>Paraneoptera</taxon>
        <taxon>Hemiptera</taxon>
        <taxon>Heteroptera</taxon>
        <taxon>Panheteroptera</taxon>
        <taxon>Cimicomorpha</taxon>
        <taxon>Miridae</taxon>
        <taxon>Dicyphina</taxon>
        <taxon>Nesidiocoris</taxon>
    </lineage>
</organism>
<reference evidence="1 2" key="1">
    <citation type="submission" date="2020-02" db="EMBL/GenBank/DDBJ databases">
        <authorList>
            <person name="Ferguson B K."/>
        </authorList>
    </citation>
    <scope>NUCLEOTIDE SEQUENCE [LARGE SCALE GENOMIC DNA]</scope>
</reference>
<sequence>MKLDFQQENELADMFVSLMKEAHSLASSSIRVPCKTKAAMFNRLCIMKFCAEAAPSVHPGIQEKEKLGLPNPFSLPSTYIGSSCQPFRPQAKEKIASNSDVLFRLPSSSCPRGKRLDYSITHISLDRSSVNITFPQILTLLVNLLKKYGALLIENYRNAKVDSARHLYINAFDRQEFLREKMSCLTRATYKFPASLQQLAERIIYGDQICSPNEIRSRGITYTFTFGVSSFEIHSSRINGRN</sequence>
<protein>
    <submittedName>
        <fullName evidence="1">Uncharacterized protein</fullName>
    </submittedName>
</protein>
<name>A0A6H5HGJ5_9HEMI</name>
<keyword evidence="2" id="KW-1185">Reference proteome</keyword>
<dbReference type="AlphaFoldDB" id="A0A6H5HGJ5"/>
<gene>
    <name evidence="1" type="ORF">NTEN_LOCUS17606</name>
</gene>
<evidence type="ECO:0000313" key="2">
    <source>
        <dbReference type="Proteomes" id="UP000479000"/>
    </source>
</evidence>
<proteinExistence type="predicted"/>